<dbReference type="AlphaFoldDB" id="A0AAN9LT74"/>
<name>A0AAN9LT74_CANGL</name>
<accession>A0AAN9LT74</accession>
<dbReference type="Proteomes" id="UP001367508">
    <property type="component" value="Unassembled WGS sequence"/>
</dbReference>
<keyword evidence="2" id="KW-1185">Reference proteome</keyword>
<proteinExistence type="predicted"/>
<organism evidence="1 2">
    <name type="scientific">Canavalia gladiata</name>
    <name type="common">Sword bean</name>
    <name type="synonym">Dolichos gladiatus</name>
    <dbReference type="NCBI Taxonomy" id="3824"/>
    <lineage>
        <taxon>Eukaryota</taxon>
        <taxon>Viridiplantae</taxon>
        <taxon>Streptophyta</taxon>
        <taxon>Embryophyta</taxon>
        <taxon>Tracheophyta</taxon>
        <taxon>Spermatophyta</taxon>
        <taxon>Magnoliopsida</taxon>
        <taxon>eudicotyledons</taxon>
        <taxon>Gunneridae</taxon>
        <taxon>Pentapetalae</taxon>
        <taxon>rosids</taxon>
        <taxon>fabids</taxon>
        <taxon>Fabales</taxon>
        <taxon>Fabaceae</taxon>
        <taxon>Papilionoideae</taxon>
        <taxon>50 kb inversion clade</taxon>
        <taxon>NPAAA clade</taxon>
        <taxon>indigoferoid/millettioid clade</taxon>
        <taxon>Phaseoleae</taxon>
        <taxon>Canavalia</taxon>
    </lineage>
</organism>
<sequence length="104" mass="11451">MQALHGVLGCDLNNILFSFGIGYAERDPLGKMYTWGLQILGNLFHVQYLTHGKGLKNIGLVPTQLFEPFCAAPHNGHNQFFSSDAFIWLDNEPGPHSVAPLVSV</sequence>
<comment type="caution">
    <text evidence="1">The sequence shown here is derived from an EMBL/GenBank/DDBJ whole genome shotgun (WGS) entry which is preliminary data.</text>
</comment>
<dbReference type="EMBL" id="JAYMYQ010000004">
    <property type="protein sequence ID" value="KAK7339622.1"/>
    <property type="molecule type" value="Genomic_DNA"/>
</dbReference>
<protein>
    <submittedName>
        <fullName evidence="1">Uncharacterized protein</fullName>
    </submittedName>
</protein>
<reference evidence="1 2" key="1">
    <citation type="submission" date="2024-01" db="EMBL/GenBank/DDBJ databases">
        <title>The genomes of 5 underutilized Papilionoideae crops provide insights into root nodulation and disease resistanc.</title>
        <authorList>
            <person name="Jiang F."/>
        </authorList>
    </citation>
    <scope>NUCLEOTIDE SEQUENCE [LARGE SCALE GENOMIC DNA]</scope>
    <source>
        <strain evidence="1">LVBAO_FW01</strain>
        <tissue evidence="1">Leaves</tissue>
    </source>
</reference>
<gene>
    <name evidence="1" type="ORF">VNO77_20300</name>
</gene>
<evidence type="ECO:0000313" key="2">
    <source>
        <dbReference type="Proteomes" id="UP001367508"/>
    </source>
</evidence>
<evidence type="ECO:0000313" key="1">
    <source>
        <dbReference type="EMBL" id="KAK7339622.1"/>
    </source>
</evidence>